<dbReference type="PANTHER" id="PTHR30006">
    <property type="entry name" value="THIAMINE-BINDING PERIPLASMIC PROTEIN-RELATED"/>
    <property type="match status" value="1"/>
</dbReference>
<evidence type="ECO:0000256" key="3">
    <source>
        <dbReference type="PIRSR" id="PIRSR002825-1"/>
    </source>
</evidence>
<dbReference type="PANTHER" id="PTHR30006:SF15">
    <property type="entry name" value="IRON-UTILIZATION PERIPLASMIC PROTEIN"/>
    <property type="match status" value="1"/>
</dbReference>
<evidence type="ECO:0000256" key="4">
    <source>
        <dbReference type="SAM" id="SignalP"/>
    </source>
</evidence>
<evidence type="ECO:0000313" key="5">
    <source>
        <dbReference type="EMBL" id="NMJ43730.1"/>
    </source>
</evidence>
<name>A0A848EK01_9PROT</name>
<reference evidence="5 6" key="1">
    <citation type="submission" date="2020-03" db="EMBL/GenBank/DDBJ databases">
        <authorList>
            <person name="Sun Q."/>
        </authorList>
    </citation>
    <scope>NUCLEOTIDE SEQUENCE [LARGE SCALE GENOMIC DNA]</scope>
    <source>
        <strain evidence="5 6">JC162</strain>
    </source>
</reference>
<dbReference type="Pfam" id="PF13343">
    <property type="entry name" value="SBP_bac_6"/>
    <property type="match status" value="1"/>
</dbReference>
<feature type="signal peptide" evidence="4">
    <location>
        <begin position="1"/>
        <end position="20"/>
    </location>
</feature>
<dbReference type="RefSeq" id="WP_170055924.1">
    <property type="nucleotide sequence ID" value="NZ_JABBKX010000009.1"/>
</dbReference>
<organism evidence="5 6">
    <name type="scientific">Neoroseomonas marina</name>
    <dbReference type="NCBI Taxonomy" id="1232220"/>
    <lineage>
        <taxon>Bacteria</taxon>
        <taxon>Pseudomonadati</taxon>
        <taxon>Pseudomonadota</taxon>
        <taxon>Alphaproteobacteria</taxon>
        <taxon>Acetobacterales</taxon>
        <taxon>Acetobacteraceae</taxon>
        <taxon>Neoroseomonas</taxon>
    </lineage>
</organism>
<accession>A0A848EK01</accession>
<evidence type="ECO:0000256" key="2">
    <source>
        <dbReference type="ARBA" id="ARBA00022729"/>
    </source>
</evidence>
<comment type="similarity">
    <text evidence="1">Belongs to the bacterial solute-binding protein 1 family.</text>
</comment>
<dbReference type="PIRSF" id="PIRSF002825">
    <property type="entry name" value="CfbpA"/>
    <property type="match status" value="1"/>
</dbReference>
<keyword evidence="3" id="KW-0408">Iron</keyword>
<dbReference type="Proteomes" id="UP000548582">
    <property type="component" value="Unassembled WGS sequence"/>
</dbReference>
<dbReference type="EMBL" id="JABBKX010000009">
    <property type="protein sequence ID" value="NMJ43730.1"/>
    <property type="molecule type" value="Genomic_DNA"/>
</dbReference>
<dbReference type="AlphaFoldDB" id="A0A848EK01"/>
<comment type="caution">
    <text evidence="5">The sequence shown here is derived from an EMBL/GenBank/DDBJ whole genome shotgun (WGS) entry which is preliminary data.</text>
</comment>
<evidence type="ECO:0000313" key="6">
    <source>
        <dbReference type="Proteomes" id="UP000548582"/>
    </source>
</evidence>
<dbReference type="SUPFAM" id="SSF53850">
    <property type="entry name" value="Periplasmic binding protein-like II"/>
    <property type="match status" value="1"/>
</dbReference>
<dbReference type="GO" id="GO:0030288">
    <property type="term" value="C:outer membrane-bounded periplasmic space"/>
    <property type="evidence" value="ECO:0007669"/>
    <property type="project" value="TreeGrafter"/>
</dbReference>
<feature type="binding site" evidence="3">
    <location>
        <position position="221"/>
    </location>
    <ligand>
        <name>Fe cation</name>
        <dbReference type="ChEBI" id="CHEBI:24875"/>
    </ligand>
</feature>
<feature type="binding site" evidence="3">
    <location>
        <position position="222"/>
    </location>
    <ligand>
        <name>Fe cation</name>
        <dbReference type="ChEBI" id="CHEBI:24875"/>
    </ligand>
</feature>
<dbReference type="InterPro" id="IPR026045">
    <property type="entry name" value="Ferric-bd"/>
</dbReference>
<evidence type="ECO:0000256" key="1">
    <source>
        <dbReference type="ARBA" id="ARBA00008520"/>
    </source>
</evidence>
<keyword evidence="2 4" id="KW-0732">Signal</keyword>
<feature type="binding site" evidence="3">
    <location>
        <position position="34"/>
    </location>
    <ligand>
        <name>Fe cation</name>
        <dbReference type="ChEBI" id="CHEBI:24875"/>
    </ligand>
</feature>
<sequence length="342" mass="37547">MFRRHLLALVAVAVPAFAEAQQQQPEINVYTARHYDTDAALYEAFTRATGIRVRTIQADADQLVARIRAEGANSPADVFITVDATRLARAEQAGVLQRYNSQVIDQRVPAGLRDPNGEWFAIAMRGRVIMYDKQAGRPEGLNRYEDLADPRFRGQICVRASNHPYNIALATSMLAADGEAATEAWARGVAANLARPPQGGDRDQFRALPSGQCRIAISNTYYLGHVGKSERPEDQALFARIGVIFPNQAPGDRGTHVNVSGAGLVKTSPHPEAARRFLEFLVSDQAQEILAQGNMEYPAVPGAPMHPLLRSMGEFRAEGIEPLRDPARAAQALQIMQRSGWR</sequence>
<dbReference type="Gene3D" id="3.40.190.10">
    <property type="entry name" value="Periplasmic binding protein-like II"/>
    <property type="match status" value="2"/>
</dbReference>
<protein>
    <submittedName>
        <fullName evidence="5">Extracellular solute-binding protein</fullName>
    </submittedName>
</protein>
<gene>
    <name evidence="5" type="ORF">GWK16_20955</name>
</gene>
<dbReference type="GO" id="GO:0046872">
    <property type="term" value="F:metal ion binding"/>
    <property type="evidence" value="ECO:0007669"/>
    <property type="project" value="UniProtKB-KW"/>
</dbReference>
<proteinExistence type="inferred from homology"/>
<feature type="chain" id="PRO_5032588142" evidence="4">
    <location>
        <begin position="21"/>
        <end position="342"/>
    </location>
</feature>
<keyword evidence="6" id="KW-1185">Reference proteome</keyword>
<keyword evidence="3" id="KW-0479">Metal-binding</keyword>